<proteinExistence type="predicted"/>
<sequence length="505" mass="56726">MDSQKGLPGKGAAYPKQYRRNYPRSRDGCLTCRAKRKKCDKAKPCCNACVRSMQACVWPDDDKKEAKSGSNSSPTAPSSEQTDKEVKIPEAKEIESDPAIADLDFAMVSLSTSSDTQIFRRFLFDWTTPADSTSVYSLSWFAHLPNIYAKASVDSLVHRSFKALANASYGQRFNSSEALNNANKWYGKAIQMLKAQVLSIKDSSSYCDVMSAIVLLGIYEASRSIYSSFLTGEAPIVAWSSVNELGLPKLPYFYKHTEHMYQAACLFAEWRTLLLECDSDDGFQQLSNIAKRALALDKRYEEWAHSLPSTSTYTTRPLSAESQPEWLQPLLNGPWKPLNSHTYPSLMIQVLWRFYWMVRAILNQALLFTNSILEERQAKANPIFPRRANIETNILYFTDLLCESCLSTLVNVTKRVPEHVGAEAVPSLWGYLILQVLPTIGLCLEQVVLPDIDLSGRREWAAKLRHFLRVNFGIAKGATAIPPSHVGRVPIQTWGIPQKLPDSSK</sequence>
<dbReference type="InterPro" id="IPR036864">
    <property type="entry name" value="Zn2-C6_fun-type_DNA-bd_sf"/>
</dbReference>
<accession>A0A9W8PUI3</accession>
<dbReference type="PROSITE" id="PS50048">
    <property type="entry name" value="ZN2_CY6_FUNGAL_2"/>
    <property type="match status" value="1"/>
</dbReference>
<evidence type="ECO:0000259" key="3">
    <source>
        <dbReference type="PROSITE" id="PS50048"/>
    </source>
</evidence>
<dbReference type="InterPro" id="IPR001138">
    <property type="entry name" value="Zn2Cys6_DnaBD"/>
</dbReference>
<keyword evidence="1" id="KW-0539">Nucleus</keyword>
<dbReference type="PROSITE" id="PS00463">
    <property type="entry name" value="ZN2_CY6_FUNGAL_1"/>
    <property type="match status" value="1"/>
</dbReference>
<dbReference type="CDD" id="cd00067">
    <property type="entry name" value="GAL4"/>
    <property type="match status" value="1"/>
</dbReference>
<dbReference type="GO" id="GO:0008270">
    <property type="term" value="F:zinc ion binding"/>
    <property type="evidence" value="ECO:0007669"/>
    <property type="project" value="InterPro"/>
</dbReference>
<evidence type="ECO:0000313" key="4">
    <source>
        <dbReference type="EMBL" id="KAJ4017882.1"/>
    </source>
</evidence>
<organism evidence="4 5">
    <name type="scientific">Fusarium irregulare</name>
    <dbReference type="NCBI Taxonomy" id="2494466"/>
    <lineage>
        <taxon>Eukaryota</taxon>
        <taxon>Fungi</taxon>
        <taxon>Dikarya</taxon>
        <taxon>Ascomycota</taxon>
        <taxon>Pezizomycotina</taxon>
        <taxon>Sordariomycetes</taxon>
        <taxon>Hypocreomycetidae</taxon>
        <taxon>Hypocreales</taxon>
        <taxon>Nectriaceae</taxon>
        <taxon>Fusarium</taxon>
        <taxon>Fusarium incarnatum-equiseti species complex</taxon>
    </lineage>
</organism>
<feature type="region of interest" description="Disordered" evidence="2">
    <location>
        <begin position="1"/>
        <end position="26"/>
    </location>
</feature>
<name>A0A9W8PUI3_9HYPO</name>
<protein>
    <recommendedName>
        <fullName evidence="3">Zn(2)-C6 fungal-type domain-containing protein</fullName>
    </recommendedName>
</protein>
<dbReference type="SUPFAM" id="SSF57701">
    <property type="entry name" value="Zn2/Cys6 DNA-binding domain"/>
    <property type="match status" value="1"/>
</dbReference>
<feature type="compositionally biased region" description="Basic and acidic residues" evidence="2">
    <location>
        <begin position="81"/>
        <end position="93"/>
    </location>
</feature>
<dbReference type="AlphaFoldDB" id="A0A9W8PUI3"/>
<feature type="compositionally biased region" description="Low complexity" evidence="2">
    <location>
        <begin position="68"/>
        <end position="79"/>
    </location>
</feature>
<dbReference type="GO" id="GO:0000981">
    <property type="term" value="F:DNA-binding transcription factor activity, RNA polymerase II-specific"/>
    <property type="evidence" value="ECO:0007669"/>
    <property type="project" value="InterPro"/>
</dbReference>
<dbReference type="EMBL" id="JAPDHF010000005">
    <property type="protein sequence ID" value="KAJ4017882.1"/>
    <property type="molecule type" value="Genomic_DNA"/>
</dbReference>
<evidence type="ECO:0000256" key="2">
    <source>
        <dbReference type="SAM" id="MobiDB-lite"/>
    </source>
</evidence>
<feature type="region of interest" description="Disordered" evidence="2">
    <location>
        <begin position="61"/>
        <end position="93"/>
    </location>
</feature>
<reference evidence="4" key="1">
    <citation type="submission" date="2022-10" db="EMBL/GenBank/DDBJ databases">
        <title>Fusarium specimens isolated from Avocado Roots.</title>
        <authorList>
            <person name="Stajich J."/>
            <person name="Roper C."/>
            <person name="Heimlech-Rivalta G."/>
        </authorList>
    </citation>
    <scope>NUCLEOTIDE SEQUENCE</scope>
    <source>
        <strain evidence="4">CF00143</strain>
    </source>
</reference>
<dbReference type="PANTHER" id="PTHR38791">
    <property type="entry name" value="ZN(II)2CYS6 TRANSCRIPTION FACTOR (EUROFUNG)-RELATED-RELATED"/>
    <property type="match status" value="1"/>
</dbReference>
<feature type="domain" description="Zn(2)-C6 fungal-type" evidence="3">
    <location>
        <begin position="28"/>
        <end position="58"/>
    </location>
</feature>
<dbReference type="SMART" id="SM00066">
    <property type="entry name" value="GAL4"/>
    <property type="match status" value="1"/>
</dbReference>
<dbReference type="Gene3D" id="4.10.240.10">
    <property type="entry name" value="Zn(2)-C6 fungal-type DNA-binding domain"/>
    <property type="match status" value="1"/>
</dbReference>
<comment type="caution">
    <text evidence="4">The sequence shown here is derived from an EMBL/GenBank/DDBJ whole genome shotgun (WGS) entry which is preliminary data.</text>
</comment>
<dbReference type="Proteomes" id="UP001152130">
    <property type="component" value="Unassembled WGS sequence"/>
</dbReference>
<evidence type="ECO:0000256" key="1">
    <source>
        <dbReference type="ARBA" id="ARBA00023242"/>
    </source>
</evidence>
<gene>
    <name evidence="4" type="ORF">NW766_003953</name>
</gene>
<evidence type="ECO:0000313" key="5">
    <source>
        <dbReference type="Proteomes" id="UP001152130"/>
    </source>
</evidence>
<dbReference type="InterPro" id="IPR053175">
    <property type="entry name" value="DHMBA_Reg_Transcription_Factor"/>
</dbReference>
<keyword evidence="5" id="KW-1185">Reference proteome</keyword>